<gene>
    <name evidence="1" type="ORF">CJF43_16745</name>
</gene>
<accession>A0A266LSU1</accession>
<reference evidence="1 2" key="1">
    <citation type="submission" date="2017-08" db="EMBL/GenBank/DDBJ databases">
        <title>Genomic and metabolic characterisation of spoilage-associated Pseudomonas species.</title>
        <authorList>
            <person name="Stanborough T."/>
            <person name="Fegan N."/>
            <person name="Powell S.M."/>
            <person name="Singh T."/>
            <person name="Tamplin M.L."/>
            <person name="Chandry P.S."/>
        </authorList>
    </citation>
    <scope>NUCLEOTIDE SEQUENCE [LARGE SCALE GENOMIC DNA]</scope>
    <source>
        <strain evidence="1 2">F1820</strain>
    </source>
</reference>
<comment type="caution">
    <text evidence="1">The sequence shown here is derived from an EMBL/GenBank/DDBJ whole genome shotgun (WGS) entry which is preliminary data.</text>
</comment>
<name>A0A266LSU1_PSEFR</name>
<evidence type="ECO:0000313" key="2">
    <source>
        <dbReference type="Proteomes" id="UP000216113"/>
    </source>
</evidence>
<dbReference type="AlphaFoldDB" id="A0A266LSU1"/>
<dbReference type="EMBL" id="NQKL01000014">
    <property type="protein sequence ID" value="OZY40492.1"/>
    <property type="molecule type" value="Genomic_DNA"/>
</dbReference>
<proteinExistence type="predicted"/>
<sequence>MPVSLRAKIAQLSKPNAQRTIMKKPQVDFEYVSELLEIFFNRRNLQSAFKVIAAQEITGWEIWFQVEFARFLTEHESEPEWSREYPFEFDYRMEKDRSFLRPDFIIRKKHWAADRYLALEIKQHQQLGNCITNMISDLKKVAKIRKSEIDLRSYWALGIFQTDDDIDLPELIESKMSGTALSYHESRTAISNIPGTVFSYALF</sequence>
<evidence type="ECO:0000313" key="1">
    <source>
        <dbReference type="EMBL" id="OZY40492.1"/>
    </source>
</evidence>
<dbReference type="Proteomes" id="UP000216113">
    <property type="component" value="Unassembled WGS sequence"/>
</dbReference>
<protein>
    <submittedName>
        <fullName evidence="1">Uncharacterized protein</fullName>
    </submittedName>
</protein>
<organism evidence="1 2">
    <name type="scientific">Pseudomonas fragi</name>
    <dbReference type="NCBI Taxonomy" id="296"/>
    <lineage>
        <taxon>Bacteria</taxon>
        <taxon>Pseudomonadati</taxon>
        <taxon>Pseudomonadota</taxon>
        <taxon>Gammaproteobacteria</taxon>
        <taxon>Pseudomonadales</taxon>
        <taxon>Pseudomonadaceae</taxon>
        <taxon>Pseudomonas</taxon>
    </lineage>
</organism>